<dbReference type="Pfam" id="PF00665">
    <property type="entry name" value="rve"/>
    <property type="match status" value="1"/>
</dbReference>
<evidence type="ECO:0000313" key="15">
    <source>
        <dbReference type="Proteomes" id="UP000186601"/>
    </source>
</evidence>
<comment type="catalytic activity">
    <reaction evidence="9">
        <text>DNA(n) + a 2'-deoxyribonucleoside 5'-triphosphate = DNA(n+1) + diphosphate</text>
        <dbReference type="Rhea" id="RHEA:22508"/>
        <dbReference type="Rhea" id="RHEA-COMP:17339"/>
        <dbReference type="Rhea" id="RHEA-COMP:17340"/>
        <dbReference type="ChEBI" id="CHEBI:33019"/>
        <dbReference type="ChEBI" id="CHEBI:61560"/>
        <dbReference type="ChEBI" id="CHEBI:173112"/>
        <dbReference type="EC" id="2.7.7.7"/>
    </reaction>
</comment>
<keyword evidence="7" id="KW-0694">RNA-binding</keyword>
<dbReference type="InterPro" id="IPR054722">
    <property type="entry name" value="PolX-like_BBD"/>
</dbReference>
<feature type="region of interest" description="Disordered" evidence="11">
    <location>
        <begin position="274"/>
        <end position="298"/>
    </location>
</feature>
<evidence type="ECO:0000256" key="5">
    <source>
        <dbReference type="ARBA" id="ARBA00022750"/>
    </source>
</evidence>
<dbReference type="Pfam" id="PF25597">
    <property type="entry name" value="SH3_retrovirus"/>
    <property type="match status" value="1"/>
</dbReference>
<dbReference type="EMBL" id="MLYV02001157">
    <property type="protein sequence ID" value="PSR72536.1"/>
    <property type="molecule type" value="Genomic_DNA"/>
</dbReference>
<dbReference type="GO" id="GO:0015074">
    <property type="term" value="P:DNA integration"/>
    <property type="evidence" value="ECO:0007669"/>
    <property type="project" value="InterPro"/>
</dbReference>
<dbReference type="GO" id="GO:0003964">
    <property type="term" value="F:RNA-directed DNA polymerase activity"/>
    <property type="evidence" value="ECO:0007669"/>
    <property type="project" value="UniProtKB-EC"/>
</dbReference>
<dbReference type="SMART" id="SM00343">
    <property type="entry name" value="ZnF_C2HC"/>
    <property type="match status" value="1"/>
</dbReference>
<dbReference type="InterPro" id="IPR012337">
    <property type="entry name" value="RNaseH-like_sf"/>
</dbReference>
<feature type="region of interest" description="Disordered" evidence="11">
    <location>
        <begin position="368"/>
        <end position="390"/>
    </location>
</feature>
<dbReference type="GO" id="GO:0003723">
    <property type="term" value="F:RNA binding"/>
    <property type="evidence" value="ECO:0007669"/>
    <property type="project" value="UniProtKB-KW"/>
</dbReference>
<dbReference type="Proteomes" id="UP000186601">
    <property type="component" value="Unassembled WGS sequence"/>
</dbReference>
<evidence type="ECO:0000313" key="14">
    <source>
        <dbReference type="EMBL" id="PSR72536.1"/>
    </source>
</evidence>
<dbReference type="InterPro" id="IPR036397">
    <property type="entry name" value="RNaseH_sf"/>
</dbReference>
<dbReference type="Pfam" id="PF22936">
    <property type="entry name" value="Pol_BBD"/>
    <property type="match status" value="1"/>
</dbReference>
<dbReference type="SUPFAM" id="SSF57756">
    <property type="entry name" value="Retrovirus zinc finger-like domains"/>
    <property type="match status" value="1"/>
</dbReference>
<keyword evidence="5" id="KW-0064">Aspartyl protease</keyword>
<evidence type="ECO:0000259" key="13">
    <source>
        <dbReference type="PROSITE" id="PS50994"/>
    </source>
</evidence>
<dbReference type="InterPro" id="IPR043502">
    <property type="entry name" value="DNA/RNA_pol_sf"/>
</dbReference>
<name>A0A2R6NJL4_9APHY</name>
<comment type="catalytic activity">
    <reaction evidence="8">
        <text>DNA(n) + a 2'-deoxyribonucleoside 5'-triphosphate = DNA(n+1) + diphosphate</text>
        <dbReference type="Rhea" id="RHEA:22508"/>
        <dbReference type="Rhea" id="RHEA-COMP:17339"/>
        <dbReference type="Rhea" id="RHEA-COMP:17340"/>
        <dbReference type="ChEBI" id="CHEBI:33019"/>
        <dbReference type="ChEBI" id="CHEBI:61560"/>
        <dbReference type="ChEBI" id="CHEBI:173112"/>
        <dbReference type="EC" id="2.7.7.49"/>
    </reaction>
</comment>
<keyword evidence="15" id="KW-1185">Reference proteome</keyword>
<dbReference type="SUPFAM" id="SSF56672">
    <property type="entry name" value="DNA/RNA polymerases"/>
    <property type="match status" value="1"/>
</dbReference>
<dbReference type="STRING" id="98765.A0A2R6NJL4"/>
<feature type="domain" description="CCHC-type" evidence="12">
    <location>
        <begin position="260"/>
        <end position="273"/>
    </location>
</feature>
<dbReference type="InterPro" id="IPR036875">
    <property type="entry name" value="Znf_CCHC_sf"/>
</dbReference>
<evidence type="ECO:0000259" key="12">
    <source>
        <dbReference type="PROSITE" id="PS50158"/>
    </source>
</evidence>
<evidence type="ECO:0000256" key="7">
    <source>
        <dbReference type="ARBA" id="ARBA00022884"/>
    </source>
</evidence>
<dbReference type="InterPro" id="IPR057670">
    <property type="entry name" value="SH3_retrovirus"/>
</dbReference>
<dbReference type="PANTHER" id="PTHR42648">
    <property type="entry name" value="TRANSPOSASE, PUTATIVE-RELATED"/>
    <property type="match status" value="1"/>
</dbReference>
<evidence type="ECO:0000256" key="10">
    <source>
        <dbReference type="PROSITE-ProRule" id="PRU00047"/>
    </source>
</evidence>
<dbReference type="GO" id="GO:0005634">
    <property type="term" value="C:nucleus"/>
    <property type="evidence" value="ECO:0007669"/>
    <property type="project" value="UniProtKB-ARBA"/>
</dbReference>
<comment type="caution">
    <text evidence="14">The sequence shown here is derived from an EMBL/GenBank/DDBJ whole genome shotgun (WGS) entry which is preliminary data.</text>
</comment>
<dbReference type="GO" id="GO:0006397">
    <property type="term" value="P:mRNA processing"/>
    <property type="evidence" value="ECO:0007669"/>
    <property type="project" value="UniProtKB-KW"/>
</dbReference>
<feature type="compositionally biased region" description="Polar residues" evidence="11">
    <location>
        <begin position="378"/>
        <end position="388"/>
    </location>
</feature>
<reference evidence="14 15" key="1">
    <citation type="submission" date="2018-02" db="EMBL/GenBank/DDBJ databases">
        <title>Genome sequence of the basidiomycete white-rot fungus Phlebia centrifuga.</title>
        <authorList>
            <person name="Granchi Z."/>
            <person name="Peng M."/>
            <person name="de Vries R.P."/>
            <person name="Hilden K."/>
            <person name="Makela M.R."/>
            <person name="Grigoriev I."/>
            <person name="Riley R."/>
        </authorList>
    </citation>
    <scope>NUCLEOTIDE SEQUENCE [LARGE SCALE GENOMIC DNA]</scope>
    <source>
        <strain evidence="14 15">FBCC195</strain>
    </source>
</reference>
<dbReference type="GO" id="GO:0006508">
    <property type="term" value="P:proteolysis"/>
    <property type="evidence" value="ECO:0007669"/>
    <property type="project" value="UniProtKB-KW"/>
</dbReference>
<keyword evidence="1" id="KW-0815">Transposition</keyword>
<keyword evidence="10" id="KW-0862">Zinc</keyword>
<gene>
    <name evidence="14" type="ORF">PHLCEN_2v11594</name>
</gene>
<keyword evidence="3" id="KW-0645">Protease</keyword>
<dbReference type="PANTHER" id="PTHR42648:SF28">
    <property type="entry name" value="TRANSPOSON-ENCODED PROTEIN WITH RIBONUCLEASE H-LIKE AND RETROVIRUS ZINC FINGER-LIKE DOMAINS"/>
    <property type="match status" value="1"/>
</dbReference>
<feature type="region of interest" description="Disordered" evidence="11">
    <location>
        <begin position="847"/>
        <end position="924"/>
    </location>
</feature>
<dbReference type="InterPro" id="IPR039537">
    <property type="entry name" value="Retrotran_Ty1/copia-like"/>
</dbReference>
<feature type="compositionally biased region" description="Gly residues" evidence="11">
    <location>
        <begin position="276"/>
        <end position="285"/>
    </location>
</feature>
<dbReference type="PROSITE" id="PS50994">
    <property type="entry name" value="INTEGRASE"/>
    <property type="match status" value="1"/>
</dbReference>
<evidence type="ECO:0000256" key="4">
    <source>
        <dbReference type="ARBA" id="ARBA00022723"/>
    </source>
</evidence>
<feature type="compositionally biased region" description="Basic and acidic residues" evidence="11">
    <location>
        <begin position="911"/>
        <end position="924"/>
    </location>
</feature>
<dbReference type="InterPro" id="IPR001584">
    <property type="entry name" value="Integrase_cat-core"/>
</dbReference>
<feature type="compositionally biased region" description="Low complexity" evidence="11">
    <location>
        <begin position="866"/>
        <end position="881"/>
    </location>
</feature>
<keyword evidence="2" id="KW-0507">mRNA processing</keyword>
<keyword evidence="4" id="KW-0479">Metal-binding</keyword>
<feature type="domain" description="Integrase catalytic" evidence="13">
    <location>
        <begin position="600"/>
        <end position="779"/>
    </location>
</feature>
<dbReference type="Pfam" id="PF14223">
    <property type="entry name" value="Retrotran_gag_2"/>
    <property type="match status" value="1"/>
</dbReference>
<dbReference type="InterPro" id="IPR001878">
    <property type="entry name" value="Znf_CCHC"/>
</dbReference>
<dbReference type="GO" id="GO:0008270">
    <property type="term" value="F:zinc ion binding"/>
    <property type="evidence" value="ECO:0007669"/>
    <property type="project" value="UniProtKB-KW"/>
</dbReference>
<evidence type="ECO:0000256" key="2">
    <source>
        <dbReference type="ARBA" id="ARBA00022664"/>
    </source>
</evidence>
<evidence type="ECO:0000256" key="3">
    <source>
        <dbReference type="ARBA" id="ARBA00022670"/>
    </source>
</evidence>
<dbReference type="Pfam" id="PF07727">
    <property type="entry name" value="RVT_2"/>
    <property type="match status" value="1"/>
</dbReference>
<proteinExistence type="predicted"/>
<keyword evidence="6" id="KW-0378">Hydrolase</keyword>
<organism evidence="14 15">
    <name type="scientific">Hermanssonia centrifuga</name>
    <dbReference type="NCBI Taxonomy" id="98765"/>
    <lineage>
        <taxon>Eukaryota</taxon>
        <taxon>Fungi</taxon>
        <taxon>Dikarya</taxon>
        <taxon>Basidiomycota</taxon>
        <taxon>Agaricomycotina</taxon>
        <taxon>Agaricomycetes</taxon>
        <taxon>Polyporales</taxon>
        <taxon>Meruliaceae</taxon>
        <taxon>Hermanssonia</taxon>
    </lineage>
</organism>
<protein>
    <recommendedName>
        <fullName evidence="16">Polyprotein</fullName>
    </recommendedName>
</protein>
<sequence>MSSSEKHSEDSFLCIPKLSVSGNNWVVYKDRLKFAADARGYLDHIDGKVTAPVSPTAPIHADPKNPDPAVEKAHEEAVARYEKEVVVWKKGEALMKQLIANSIPDSLFMKIRGQATAHGMWTALAHDFEKKSRMVSVDLRRRLQDTRCAEKDDLRTHFSKLRDIRESLSAMGHPPSEDDFYAIILGSLPASFDPFISAITATTSVLGTTLSAEDLMLTLSDEYDRRAIKSKGGRKDDSSADAAFSVNEKGKGKSKRNVECFNCHKKGHIKSECWAPGGGKEGQGPKGRVKGKDSAAAAKADDADDAAWMAIVEADTLDLASDAYVSPSMTPLSLDDDGNWFPDDNDAAYCASSDSMPSLDTVSETTELSDIGSDSDWSEISGTSSSEPEWTIEDDPEAAYTLTFDGAFLAKDSALGRELETELYDSGATRHMSPYRHRFIDFEAIAPKPIGAADNRTFKAVGKGSMYIDVPNGETTRRALLKDVLYAPDMGVTLISVSRIAATGCKVNFDRYGCKILDESGTLIGEIPVADGLYRIQHTKSFDYAGRVKDVFTIDELHRLMGHISHDAARDLVRKGLVLGVMIEDSPSSGVCAACEAAKTTRKPIQRYREGERATAVGDEVHSDVWGPAPVETLGGRRYYVSFTDDHSRWTVTHLMRTKDEVFRHYQSFVALMRAHHGVTIKLLHSDRGGEYLSNEFNTYLAEQGMKRRLTVHDTPEYNGVAERLNRTLITKVRAMLFDSGLPKSLWGEALMHAVYLKNRSITRTLGDTTPHEILLQKKPNLSNLHPWGCKVHIHDNKRSKLDPRASVGHWVGFDEQSKAHRIYWPKRRAVTVERSVRFTVSDEPSVVEVPLEGEQVPDEEPRPDSTSTSTNTSDQQETQQISSEDLLEPIPTTPNTLPDVLGPSFEEIPQEGRGKRARKPSDHVRRLLEGEGTAGGRGSAGALPKGLRVMNPVEEIETAGLAEVENAVHSEELAMAAVMGDAEGLQPSLEEARKRPDWPKWLAAINAELESLKTNDTWTVVERPPGVNVVGSKWVLRIKKDASGAIDKYKARLVAQGYTQIHGIDYFETFAPVAKIASLRLLLAIAARNGWAVESFDFNSAYLNSSLDEDEVIYLEQPPQFPIKDPKAYVLHLKKALYGLKQGGRKWYEHLCVALADLGFKRTEADFGVFYARNGPDLTVLAIHVDDCAITGSSKTLISTYKRKLGEKYPLTDLGPVSWLLGIKISRDEEARTLSLSQHAYIDSILA</sequence>
<dbReference type="GO" id="GO:0032196">
    <property type="term" value="P:transposition"/>
    <property type="evidence" value="ECO:0007669"/>
    <property type="project" value="UniProtKB-KW"/>
</dbReference>
<evidence type="ECO:0000256" key="6">
    <source>
        <dbReference type="ARBA" id="ARBA00022801"/>
    </source>
</evidence>
<dbReference type="AlphaFoldDB" id="A0A2R6NJL4"/>
<dbReference type="Gene3D" id="3.30.420.10">
    <property type="entry name" value="Ribonuclease H-like superfamily/Ribonuclease H"/>
    <property type="match status" value="1"/>
</dbReference>
<accession>A0A2R6NJL4</accession>
<evidence type="ECO:0000256" key="1">
    <source>
        <dbReference type="ARBA" id="ARBA00022578"/>
    </source>
</evidence>
<evidence type="ECO:0008006" key="16">
    <source>
        <dbReference type="Google" id="ProtNLM"/>
    </source>
</evidence>
<dbReference type="GO" id="GO:0004190">
    <property type="term" value="F:aspartic-type endopeptidase activity"/>
    <property type="evidence" value="ECO:0007669"/>
    <property type="project" value="UniProtKB-KW"/>
</dbReference>
<dbReference type="PROSITE" id="PS50158">
    <property type="entry name" value="ZF_CCHC"/>
    <property type="match status" value="1"/>
</dbReference>
<feature type="non-terminal residue" evidence="14">
    <location>
        <position position="1248"/>
    </location>
</feature>
<dbReference type="OrthoDB" id="2794615at2759"/>
<evidence type="ECO:0000256" key="8">
    <source>
        <dbReference type="ARBA" id="ARBA00048173"/>
    </source>
</evidence>
<keyword evidence="10" id="KW-0863">Zinc-finger</keyword>
<dbReference type="SUPFAM" id="SSF53098">
    <property type="entry name" value="Ribonuclease H-like"/>
    <property type="match status" value="1"/>
</dbReference>
<dbReference type="GO" id="GO:0003887">
    <property type="term" value="F:DNA-directed DNA polymerase activity"/>
    <property type="evidence" value="ECO:0007669"/>
    <property type="project" value="UniProtKB-EC"/>
</dbReference>
<evidence type="ECO:0000256" key="9">
    <source>
        <dbReference type="ARBA" id="ARBA00049244"/>
    </source>
</evidence>
<evidence type="ECO:0000256" key="11">
    <source>
        <dbReference type="SAM" id="MobiDB-lite"/>
    </source>
</evidence>
<dbReference type="InterPro" id="IPR013103">
    <property type="entry name" value="RVT_2"/>
</dbReference>